<dbReference type="Gene3D" id="1.25.40.390">
    <property type="match status" value="1"/>
</dbReference>
<evidence type="ECO:0000256" key="6">
    <source>
        <dbReference type="SAM" id="SignalP"/>
    </source>
</evidence>
<keyword evidence="4" id="KW-0472">Membrane</keyword>
<dbReference type="Pfam" id="PF14322">
    <property type="entry name" value="SusD-like_3"/>
    <property type="match status" value="1"/>
</dbReference>
<comment type="similarity">
    <text evidence="2">Belongs to the SusD family.</text>
</comment>
<evidence type="ECO:0000313" key="9">
    <source>
        <dbReference type="EMBL" id="WQD38877.1"/>
    </source>
</evidence>
<evidence type="ECO:0000256" key="5">
    <source>
        <dbReference type="ARBA" id="ARBA00023237"/>
    </source>
</evidence>
<comment type="subcellular location">
    <subcellularLocation>
        <location evidence="1">Cell outer membrane</location>
    </subcellularLocation>
</comment>
<evidence type="ECO:0000256" key="3">
    <source>
        <dbReference type="ARBA" id="ARBA00022729"/>
    </source>
</evidence>
<dbReference type="Proteomes" id="UP001325680">
    <property type="component" value="Chromosome"/>
</dbReference>
<reference evidence="9 10" key="1">
    <citation type="submission" date="2023-12" db="EMBL/GenBank/DDBJ databases">
        <title>Genome sequencing and assembly of bacterial species from a model synthetic community.</title>
        <authorList>
            <person name="Hogle S.L."/>
        </authorList>
    </citation>
    <scope>NUCLEOTIDE SEQUENCE [LARGE SCALE GENOMIC DNA]</scope>
    <source>
        <strain evidence="9 10">HAMBI_3031</strain>
    </source>
</reference>
<sequence>MKRNKLIVQLLAAVLFLSSCEKDFMTVNRVDAFIPSDQFYTNYNYAQQAVWNVYSYLPNGLSSLNYEAITDNAEATNVTDLSNVFNQGVWNQYVNPDDVWSKNFNAIRAANLYLENKDKADIEYIKNRIVTSDSTPYFNARNNVKFMEGEVLFLKAYFYLELIKRYGGVPVLREAFEYKSEDWKNVPRNTLDECVKYIVELCDAASAIIPQNLSSYSWYDVGRVTYGAIKTLKAKALLYAASPLFKGAGTTATWEDAAIACNDVIALNAYTLDANYNNVFGANALSSKEMIFFRQYGNNNSVEYANFPISFQGSNGNSVTPTQNLVDQFEVLIKDGSGAITGSRPFSWSNADDAANPYANRDPRLNNTVILNNTSFSGAVIETFDGGAAGFPKLNATKTGYYLKKWVNPSVNLVTNTSAVHTWAYFRYGQLLLDYAEAAFNAYGADGKPSGASLTALQALNLVRARSTMPALSSSQLNQASIEHERNVEMAYEDQRLWDVRRWKKGNTYFNQPVNRIKITKTGTGFTYQVNKLEDRRFDPKMDWYPIPQDEIVKTGWTQNSGW</sequence>
<protein>
    <submittedName>
        <fullName evidence="9">RagB/SusD family nutrient uptake outer membrane protein</fullName>
    </submittedName>
</protein>
<dbReference type="RefSeq" id="WP_114793247.1">
    <property type="nucleotide sequence ID" value="NZ_CP139960.1"/>
</dbReference>
<evidence type="ECO:0000259" key="8">
    <source>
        <dbReference type="Pfam" id="PF14322"/>
    </source>
</evidence>
<dbReference type="SUPFAM" id="SSF48452">
    <property type="entry name" value="TPR-like"/>
    <property type="match status" value="1"/>
</dbReference>
<keyword evidence="5" id="KW-0998">Cell outer membrane</keyword>
<keyword evidence="3 6" id="KW-0732">Signal</keyword>
<keyword evidence="10" id="KW-1185">Reference proteome</keyword>
<feature type="signal peptide" evidence="6">
    <location>
        <begin position="1"/>
        <end position="21"/>
    </location>
</feature>
<dbReference type="Pfam" id="PF07980">
    <property type="entry name" value="SusD_RagB"/>
    <property type="match status" value="1"/>
</dbReference>
<evidence type="ECO:0000256" key="1">
    <source>
        <dbReference type="ARBA" id="ARBA00004442"/>
    </source>
</evidence>
<feature type="chain" id="PRO_5046173941" evidence="6">
    <location>
        <begin position="22"/>
        <end position="563"/>
    </location>
</feature>
<evidence type="ECO:0000256" key="2">
    <source>
        <dbReference type="ARBA" id="ARBA00006275"/>
    </source>
</evidence>
<dbReference type="InterPro" id="IPR033985">
    <property type="entry name" value="SusD-like_N"/>
</dbReference>
<accession>A0ABZ0W8Q1</accession>
<evidence type="ECO:0000256" key="4">
    <source>
        <dbReference type="ARBA" id="ARBA00023136"/>
    </source>
</evidence>
<feature type="domain" description="RagB/SusD" evidence="7">
    <location>
        <begin position="289"/>
        <end position="563"/>
    </location>
</feature>
<gene>
    <name evidence="9" type="ORF">U0035_01800</name>
</gene>
<dbReference type="EMBL" id="CP139960">
    <property type="protein sequence ID" value="WQD38877.1"/>
    <property type="molecule type" value="Genomic_DNA"/>
</dbReference>
<dbReference type="InterPro" id="IPR011990">
    <property type="entry name" value="TPR-like_helical_dom_sf"/>
</dbReference>
<evidence type="ECO:0000313" key="10">
    <source>
        <dbReference type="Proteomes" id="UP001325680"/>
    </source>
</evidence>
<organism evidence="9 10">
    <name type="scientific">Niabella yanshanensis</name>
    <dbReference type="NCBI Taxonomy" id="577386"/>
    <lineage>
        <taxon>Bacteria</taxon>
        <taxon>Pseudomonadati</taxon>
        <taxon>Bacteroidota</taxon>
        <taxon>Chitinophagia</taxon>
        <taxon>Chitinophagales</taxon>
        <taxon>Chitinophagaceae</taxon>
        <taxon>Niabella</taxon>
    </lineage>
</organism>
<dbReference type="PROSITE" id="PS51257">
    <property type="entry name" value="PROKAR_LIPOPROTEIN"/>
    <property type="match status" value="1"/>
</dbReference>
<proteinExistence type="inferred from homology"/>
<name>A0ABZ0W8Q1_9BACT</name>
<feature type="domain" description="SusD-like N-terminal" evidence="8">
    <location>
        <begin position="50"/>
        <end position="215"/>
    </location>
</feature>
<dbReference type="InterPro" id="IPR012944">
    <property type="entry name" value="SusD_RagB_dom"/>
</dbReference>
<evidence type="ECO:0000259" key="7">
    <source>
        <dbReference type="Pfam" id="PF07980"/>
    </source>
</evidence>